<dbReference type="GO" id="GO:0004397">
    <property type="term" value="F:histidine ammonia-lyase activity"/>
    <property type="evidence" value="ECO:0007669"/>
    <property type="project" value="UniProtKB-EC"/>
</dbReference>
<dbReference type="EC" id="4.3.1.3" evidence="5"/>
<organism evidence="5 6">
    <name type="scientific">Stackebrandtia nassauensis (strain DSM 44728 / CIP 108903 / NRRL B-16338 / NBRC 102104 / LLR-40K-21)</name>
    <dbReference type="NCBI Taxonomy" id="446470"/>
    <lineage>
        <taxon>Bacteria</taxon>
        <taxon>Bacillati</taxon>
        <taxon>Actinomycetota</taxon>
        <taxon>Actinomycetes</taxon>
        <taxon>Glycomycetales</taxon>
        <taxon>Glycomycetaceae</taxon>
        <taxon>Stackebrandtia</taxon>
    </lineage>
</organism>
<dbReference type="Gene3D" id="1.10.275.10">
    <property type="entry name" value="Fumarase/aspartase (N-terminal domain)"/>
    <property type="match status" value="1"/>
</dbReference>
<dbReference type="FunFam" id="1.10.275.10:FF:000005">
    <property type="entry name" value="Histidine ammonia-lyase"/>
    <property type="match status" value="1"/>
</dbReference>
<dbReference type="eggNOG" id="COG2986">
    <property type="taxonomic scope" value="Bacteria"/>
</dbReference>
<dbReference type="InterPro" id="IPR022313">
    <property type="entry name" value="Phe/His_NH3-lyase_AS"/>
</dbReference>
<evidence type="ECO:0000256" key="1">
    <source>
        <dbReference type="ARBA" id="ARBA00007238"/>
    </source>
</evidence>
<dbReference type="GO" id="GO:0006547">
    <property type="term" value="P:L-histidine metabolic process"/>
    <property type="evidence" value="ECO:0007669"/>
    <property type="project" value="UniProtKB-KW"/>
</dbReference>
<comment type="similarity">
    <text evidence="1">Belongs to the PAL/histidase family.</text>
</comment>
<feature type="compositionally biased region" description="Basic and acidic residues" evidence="4">
    <location>
        <begin position="697"/>
        <end position="715"/>
    </location>
</feature>
<dbReference type="RefSeq" id="WP_013020268.1">
    <property type="nucleotide sequence ID" value="NC_013947.1"/>
</dbReference>
<evidence type="ECO:0000313" key="5">
    <source>
        <dbReference type="EMBL" id="ADD44697.1"/>
    </source>
</evidence>
<dbReference type="InterPro" id="IPR008948">
    <property type="entry name" value="L-Aspartase-like"/>
</dbReference>
<protein>
    <submittedName>
        <fullName evidence="5">Histidine ammonia-lyase</fullName>
        <ecNumber evidence="5">4.3.1.3</ecNumber>
    </submittedName>
</protein>
<accession>D3QAQ1</accession>
<sequence length="715" mass="75283">MTTDVLSPSGHPTSITPLGEDGLGIADVVAVARRHSAEVPSISEESRARMTASVALRDRLIATGQPIYGVTTGVGDSVKHHLSPQRAAYLQDNLVRLLLVGTGPEAAPSVVRAMMLIRANCLARGHSAIRAEAVDLILALLRHDIVPVVPECGSVGASGDLAPLAYLANVLIGSGTVEHRGVRRDAAEALRDCALAPLVLQPKESLALLNGTSLMAAFATLAVHDATELAVTADVCTALTVEALTANVDHFHPRLHAQKPHPGQLRSAARIRALLEGSGLTRTHAQIVDGTPAVAEGGMQHVDQTVQERYSVRCAPHVVGVVDDTLEWSRRWVEIEVNSSNDNPLFDTGLGTVHNGGHFYGGHMGQTADALKIAVANLGDLLDRQLALLVDDKFNRGLPPVLAPHLTEGDPEAGLHHGLKGAQIAASALTAEALHRAAPATTHSRSTESHNQDKVSMGTIATRGARDVVDLVTRVAAIHLLAACQAVDLRDPDLLAPGTRAAFDAVRKLAPFIDADRRLDTDIAAIAELITSGELGRTVAPYLPELLRCEGVGWPRVQRAASPGGVDVWCGLPSEFVGVDSDLAVLDEELDPRADDVVGQPSGKVQEDWRAVQVQHSGTVLGEAQLSPQDNAMPASAQPGTGTSSWLGVSAPDDVLVDRPLDVVFAGLRGRVTTPADRGATERGLDGGLPGSSGKLCDSHHLDQHGSIVRDHRPR</sequence>
<feature type="region of interest" description="Disordered" evidence="4">
    <location>
        <begin position="435"/>
        <end position="458"/>
    </location>
</feature>
<dbReference type="GO" id="GO:0045548">
    <property type="term" value="F:phenylalanine ammonia-lyase activity"/>
    <property type="evidence" value="ECO:0007669"/>
    <property type="project" value="UniProtKB-ARBA"/>
</dbReference>
<feature type="region of interest" description="Disordered" evidence="4">
    <location>
        <begin position="627"/>
        <end position="646"/>
    </location>
</feature>
<dbReference type="InterPro" id="IPR024083">
    <property type="entry name" value="Fumarase/histidase_N"/>
</dbReference>
<dbReference type="EMBL" id="CP001778">
    <property type="protein sequence ID" value="ADD44697.1"/>
    <property type="molecule type" value="Genomic_DNA"/>
</dbReference>
<evidence type="ECO:0000256" key="4">
    <source>
        <dbReference type="SAM" id="MobiDB-lite"/>
    </source>
</evidence>
<evidence type="ECO:0000256" key="3">
    <source>
        <dbReference type="ARBA" id="ARBA00023239"/>
    </source>
</evidence>
<dbReference type="CDD" id="cd00332">
    <property type="entry name" value="PAL-HAL"/>
    <property type="match status" value="1"/>
</dbReference>
<keyword evidence="6" id="KW-1185">Reference proteome</keyword>
<dbReference type="Proteomes" id="UP000000844">
    <property type="component" value="Chromosome"/>
</dbReference>
<evidence type="ECO:0000256" key="2">
    <source>
        <dbReference type="ARBA" id="ARBA00022808"/>
    </source>
</evidence>
<dbReference type="FunFam" id="1.20.200.10:FF:000012">
    <property type="entry name" value="Tyrosine ammonia-lyase"/>
    <property type="match status" value="1"/>
</dbReference>
<dbReference type="Gene3D" id="1.20.200.10">
    <property type="entry name" value="Fumarase/aspartase (Central domain)"/>
    <property type="match status" value="1"/>
</dbReference>
<gene>
    <name evidence="5" type="ordered locus">Snas_5061</name>
</gene>
<dbReference type="PANTHER" id="PTHR10362">
    <property type="entry name" value="HISTIDINE AMMONIA-LYASE"/>
    <property type="match status" value="1"/>
</dbReference>
<dbReference type="PROSITE" id="PS00488">
    <property type="entry name" value="PAL_HISTIDASE"/>
    <property type="match status" value="1"/>
</dbReference>
<dbReference type="GO" id="GO:0051289">
    <property type="term" value="P:protein homotetramerization"/>
    <property type="evidence" value="ECO:0007669"/>
    <property type="project" value="UniProtKB-ARBA"/>
</dbReference>
<dbReference type="HOGENOM" id="CLU_014801_4_1_11"/>
<reference evidence="5 6" key="1">
    <citation type="journal article" date="2009" name="Stand. Genomic Sci.">
        <title>Complete genome sequence of Stackebrandtia nassauensis type strain (LLR-40K-21).</title>
        <authorList>
            <person name="Munk C."/>
            <person name="Lapidus A."/>
            <person name="Copeland A."/>
            <person name="Jando M."/>
            <person name="Mayilraj S."/>
            <person name="Glavina Del Rio T."/>
            <person name="Nolan M."/>
            <person name="Chen F."/>
            <person name="Lucas S."/>
            <person name="Tice H."/>
            <person name="Cheng J.F."/>
            <person name="Han C."/>
            <person name="Detter J.C."/>
            <person name="Bruce D."/>
            <person name="Goodwin L."/>
            <person name="Chain P."/>
            <person name="Pitluck S."/>
            <person name="Goker M."/>
            <person name="Ovchinikova G."/>
            <person name="Pati A."/>
            <person name="Ivanova N."/>
            <person name="Mavromatis K."/>
            <person name="Chen A."/>
            <person name="Palaniappan K."/>
            <person name="Land M."/>
            <person name="Hauser L."/>
            <person name="Chang Y.J."/>
            <person name="Jeffries C.D."/>
            <person name="Bristow J."/>
            <person name="Eisen J.A."/>
            <person name="Markowitz V."/>
            <person name="Hugenholtz P."/>
            <person name="Kyrpides N.C."/>
            <person name="Klenk H.P."/>
        </authorList>
    </citation>
    <scope>NUCLEOTIDE SEQUENCE [LARGE SCALE GENOMIC DNA]</scope>
    <source>
        <strain evidence="6">DSM 44728 / CIP 108903 / NRRL B-16338 / NBRC 102104 / LLR-40K-21</strain>
    </source>
</reference>
<feature type="region of interest" description="Disordered" evidence="4">
    <location>
        <begin position="674"/>
        <end position="715"/>
    </location>
</feature>
<dbReference type="SMR" id="D3QAQ1"/>
<dbReference type="AlphaFoldDB" id="D3QAQ1"/>
<name>D3QAQ1_STANL</name>
<dbReference type="Pfam" id="PF00221">
    <property type="entry name" value="Lyase_aromatic"/>
    <property type="match status" value="1"/>
</dbReference>
<proteinExistence type="inferred from homology"/>
<dbReference type="KEGG" id="sna:Snas_5061"/>
<dbReference type="SUPFAM" id="SSF48557">
    <property type="entry name" value="L-aspartase-like"/>
    <property type="match status" value="1"/>
</dbReference>
<dbReference type="InterPro" id="IPR001106">
    <property type="entry name" value="Aromatic_Lyase"/>
</dbReference>
<keyword evidence="2" id="KW-0369">Histidine metabolism</keyword>
<dbReference type="STRING" id="446470.Snas_5061"/>
<dbReference type="GO" id="GO:0009800">
    <property type="term" value="P:cinnamic acid biosynthetic process"/>
    <property type="evidence" value="ECO:0007669"/>
    <property type="project" value="UniProtKB-ARBA"/>
</dbReference>
<keyword evidence="3 5" id="KW-0456">Lyase</keyword>
<evidence type="ECO:0000313" key="6">
    <source>
        <dbReference type="Proteomes" id="UP000000844"/>
    </source>
</evidence>